<keyword evidence="4 6" id="KW-1133">Transmembrane helix</keyword>
<feature type="transmembrane region" description="Helical" evidence="6">
    <location>
        <begin position="274"/>
        <end position="298"/>
    </location>
</feature>
<keyword evidence="5 6" id="KW-0472">Membrane</keyword>
<dbReference type="KEGG" id="hdh:G5B40_09320"/>
<dbReference type="GO" id="GO:0015658">
    <property type="term" value="F:branched-chain amino acid transmembrane transporter activity"/>
    <property type="evidence" value="ECO:0007669"/>
    <property type="project" value="InterPro"/>
</dbReference>
<dbReference type="AlphaFoldDB" id="A0A7L5BWV4"/>
<evidence type="ECO:0000256" key="2">
    <source>
        <dbReference type="ARBA" id="ARBA00022475"/>
    </source>
</evidence>
<evidence type="ECO:0000256" key="3">
    <source>
        <dbReference type="ARBA" id="ARBA00022692"/>
    </source>
</evidence>
<feature type="transmembrane region" description="Helical" evidence="6">
    <location>
        <begin position="310"/>
        <end position="335"/>
    </location>
</feature>
<keyword evidence="8" id="KW-1185">Reference proteome</keyword>
<dbReference type="PANTHER" id="PTHR30482:SF10">
    <property type="entry name" value="HIGH-AFFINITY BRANCHED-CHAIN AMINO ACID TRANSPORT PROTEIN BRAE"/>
    <property type="match status" value="1"/>
</dbReference>
<keyword evidence="2" id="KW-1003">Cell membrane</keyword>
<dbReference type="Pfam" id="PF02653">
    <property type="entry name" value="BPD_transp_2"/>
    <property type="match status" value="1"/>
</dbReference>
<comment type="subcellular location">
    <subcellularLocation>
        <location evidence="1">Cell membrane</location>
        <topology evidence="1">Multi-pass membrane protein</topology>
    </subcellularLocation>
</comment>
<dbReference type="InterPro" id="IPR001851">
    <property type="entry name" value="ABC_transp_permease"/>
</dbReference>
<dbReference type="InterPro" id="IPR043428">
    <property type="entry name" value="LivM-like"/>
</dbReference>
<feature type="transmembrane region" description="Helical" evidence="6">
    <location>
        <begin position="142"/>
        <end position="165"/>
    </location>
</feature>
<dbReference type="EMBL" id="CP049056">
    <property type="protein sequence ID" value="QIE55633.1"/>
    <property type="molecule type" value="Genomic_DNA"/>
</dbReference>
<dbReference type="GO" id="GO:0005886">
    <property type="term" value="C:plasma membrane"/>
    <property type="evidence" value="ECO:0007669"/>
    <property type="project" value="UniProtKB-SubCell"/>
</dbReference>
<gene>
    <name evidence="7" type="ORF">G5B40_09320</name>
</gene>
<evidence type="ECO:0000256" key="5">
    <source>
        <dbReference type="ARBA" id="ARBA00023136"/>
    </source>
</evidence>
<feature type="transmembrane region" description="Helical" evidence="6">
    <location>
        <begin position="355"/>
        <end position="372"/>
    </location>
</feature>
<name>A0A7L5BWV4_9RHOB</name>
<dbReference type="RefSeq" id="WP_165097818.1">
    <property type="nucleotide sequence ID" value="NZ_CP049056.1"/>
</dbReference>
<protein>
    <submittedName>
        <fullName evidence="7">Branched-chain amino acid ABC transporter permease</fullName>
    </submittedName>
</protein>
<evidence type="ECO:0000256" key="6">
    <source>
        <dbReference type="SAM" id="Phobius"/>
    </source>
</evidence>
<accession>A0A7L5BWV4</accession>
<dbReference type="Proteomes" id="UP000503336">
    <property type="component" value="Chromosome"/>
</dbReference>
<evidence type="ECO:0000256" key="1">
    <source>
        <dbReference type="ARBA" id="ARBA00004651"/>
    </source>
</evidence>
<feature type="transmembrane region" description="Helical" evidence="6">
    <location>
        <begin position="35"/>
        <end position="57"/>
    </location>
</feature>
<dbReference type="CDD" id="cd06581">
    <property type="entry name" value="TM_PBP1_LivM_like"/>
    <property type="match status" value="1"/>
</dbReference>
<evidence type="ECO:0000313" key="7">
    <source>
        <dbReference type="EMBL" id="QIE55633.1"/>
    </source>
</evidence>
<dbReference type="PANTHER" id="PTHR30482">
    <property type="entry name" value="HIGH-AFFINITY BRANCHED-CHAIN AMINO ACID TRANSPORT SYSTEM PERMEASE"/>
    <property type="match status" value="1"/>
</dbReference>
<sequence length="407" mass="43704">MVRSDAPSRIPLIAGGALLALLFAFPFIFDGPDNAYLMHVMITAFFYAILASSWSMLSGYAGQFSFGHMAFMGIGAYTTALFCHYFYLSPEPTGLCAEIQIGSTWLVVVDPIGVTSTTLTQDCLRQAMAGWGDTVQVTRMPVALGIVLGTLLGGLFGFLVGILVLRLRAAYLALFTLGFSEIVKATISAEIDITRGQAGMELPPLFEHGLTVFGRHFGPTDKIPPYFIMLGLLLACLAIMAWLARSKFGLFIRALREDTDAAAALGVNTTRYKVLVFTITTAMAASAGAVQAHYVGIVTPNMLFLLQTSLVVAMAVIGGLENFVAAAIGAIILQVALEMLRSNIEIGGYVIDMTVWRLVFFGILLMITLRFFRNGLIAPLITRFTRGHVAAETVARRQSGGAGEGAS</sequence>
<proteinExistence type="predicted"/>
<keyword evidence="3 6" id="KW-0812">Transmembrane</keyword>
<organism evidence="7 8">
    <name type="scientific">Pikeienuella piscinae</name>
    <dbReference type="NCBI Taxonomy" id="2748098"/>
    <lineage>
        <taxon>Bacteria</taxon>
        <taxon>Pseudomonadati</taxon>
        <taxon>Pseudomonadota</taxon>
        <taxon>Alphaproteobacteria</taxon>
        <taxon>Rhodobacterales</taxon>
        <taxon>Paracoccaceae</taxon>
        <taxon>Pikeienuella</taxon>
    </lineage>
</organism>
<evidence type="ECO:0000313" key="8">
    <source>
        <dbReference type="Proteomes" id="UP000503336"/>
    </source>
</evidence>
<evidence type="ECO:0000256" key="4">
    <source>
        <dbReference type="ARBA" id="ARBA00022989"/>
    </source>
</evidence>
<reference evidence="7 8" key="1">
    <citation type="submission" date="2020-02" db="EMBL/GenBank/DDBJ databases">
        <title>complete genome sequence of Rhodobacteraceae bacterium.</title>
        <authorList>
            <person name="Park J."/>
            <person name="Kim Y.-S."/>
            <person name="Kim K.-H."/>
        </authorList>
    </citation>
    <scope>NUCLEOTIDE SEQUENCE [LARGE SCALE GENOMIC DNA]</scope>
    <source>
        <strain evidence="7 8">RR4-56</strain>
    </source>
</reference>
<feature type="transmembrane region" description="Helical" evidence="6">
    <location>
        <begin position="225"/>
        <end position="244"/>
    </location>
</feature>
<feature type="transmembrane region" description="Helical" evidence="6">
    <location>
        <begin position="69"/>
        <end position="88"/>
    </location>
</feature>
<feature type="transmembrane region" description="Helical" evidence="6">
    <location>
        <begin position="12"/>
        <end position="29"/>
    </location>
</feature>